<evidence type="ECO:0000256" key="2">
    <source>
        <dbReference type="ARBA" id="ARBA00022801"/>
    </source>
</evidence>
<dbReference type="Gene3D" id="3.40.50.1820">
    <property type="entry name" value="alpha/beta hydrolase"/>
    <property type="match status" value="1"/>
</dbReference>
<name>A0ABY8AMT5_9GAMM</name>
<dbReference type="InterPro" id="IPR029058">
    <property type="entry name" value="AB_hydrolase_fold"/>
</dbReference>
<dbReference type="EC" id="3.8.1.5" evidence="4"/>
<dbReference type="PANTHER" id="PTHR43798">
    <property type="entry name" value="MONOACYLGLYCEROL LIPASE"/>
    <property type="match status" value="1"/>
</dbReference>
<dbReference type="InterPro" id="IPR000073">
    <property type="entry name" value="AB_hydrolase_1"/>
</dbReference>
<evidence type="ECO:0000259" key="3">
    <source>
        <dbReference type="Pfam" id="PF00561"/>
    </source>
</evidence>
<organism evidence="4 5">
    <name type="scientific">Legionella cardiaca</name>
    <dbReference type="NCBI Taxonomy" id="1071983"/>
    <lineage>
        <taxon>Bacteria</taxon>
        <taxon>Pseudomonadati</taxon>
        <taxon>Pseudomonadota</taxon>
        <taxon>Gammaproteobacteria</taxon>
        <taxon>Legionellales</taxon>
        <taxon>Legionellaceae</taxon>
        <taxon>Legionella</taxon>
    </lineage>
</organism>
<protein>
    <submittedName>
        <fullName evidence="4">Haloalkane dehalogenase</fullName>
        <ecNumber evidence="4">3.8.1.5</ecNumber>
    </submittedName>
</protein>
<feature type="domain" description="AB hydrolase-1" evidence="3">
    <location>
        <begin position="40"/>
        <end position="150"/>
    </location>
</feature>
<dbReference type="RefSeq" id="WP_275087781.1">
    <property type="nucleotide sequence ID" value="NZ_CP119078.1"/>
</dbReference>
<keyword evidence="5" id="KW-1185">Reference proteome</keyword>
<evidence type="ECO:0000313" key="4">
    <source>
        <dbReference type="EMBL" id="WED41957.1"/>
    </source>
</evidence>
<dbReference type="NCBIfam" id="NF002938">
    <property type="entry name" value="PRK03592.1"/>
    <property type="match status" value="1"/>
</dbReference>
<proteinExistence type="inferred from homology"/>
<accession>A0ABY8AMT5</accession>
<dbReference type="InterPro" id="IPR002410">
    <property type="entry name" value="Peptidase_S33"/>
</dbReference>
<dbReference type="PRINTS" id="PR00793">
    <property type="entry name" value="PROAMNOPTASE"/>
</dbReference>
<dbReference type="SUPFAM" id="SSF53474">
    <property type="entry name" value="alpha/beta-Hydrolases"/>
    <property type="match status" value="1"/>
</dbReference>
<dbReference type="Proteomes" id="UP001222087">
    <property type="component" value="Chromosome"/>
</dbReference>
<dbReference type="EMBL" id="CP119078">
    <property type="protein sequence ID" value="WED41957.1"/>
    <property type="molecule type" value="Genomic_DNA"/>
</dbReference>
<reference evidence="4 5" key="1">
    <citation type="submission" date="2023-02" db="EMBL/GenBank/DDBJ databases">
        <title>Genome Sequence of L. cardiaca H63T.</title>
        <authorList>
            <person name="Lopez A.E."/>
            <person name="Cianciotto N.P."/>
        </authorList>
    </citation>
    <scope>NUCLEOTIDE SEQUENCE [LARGE SCALE GENOMIC DNA]</scope>
    <source>
        <strain evidence="4 5">H63</strain>
    </source>
</reference>
<gene>
    <name evidence="4" type="ORF">PXX05_08410</name>
</gene>
<dbReference type="InterPro" id="IPR050266">
    <property type="entry name" value="AB_hydrolase_sf"/>
</dbReference>
<evidence type="ECO:0000256" key="1">
    <source>
        <dbReference type="ARBA" id="ARBA00010088"/>
    </source>
</evidence>
<dbReference type="Pfam" id="PF00561">
    <property type="entry name" value="Abhydrolase_1"/>
    <property type="match status" value="1"/>
</dbReference>
<dbReference type="GO" id="GO:0018786">
    <property type="term" value="F:haloalkane dehalogenase activity"/>
    <property type="evidence" value="ECO:0007669"/>
    <property type="project" value="UniProtKB-EC"/>
</dbReference>
<sequence>MDNRVNIDAKNNCHSMSISHSYYAEVNGSLMHYTEQGIGKPILFIHGMPSSSYLWRNIIPHVVPFGRCIAVDLIGHGKSDSPPIDFSIKTHFDYLTKFIEKLALNDLFIVGHSWGATLGIAYAKVNKNVKGLCYFEPMLGSWEKWEDFNPQSPETQDIFKKFRSEDGWELIVNQNKFLEEIFVNGSLRSLSQEEKDNYINPFKNIERRKAAWKAPQELPIAGSPQEIIGLVDDNFEWQIKTQMPQLFFYTNPSAFFTVDKAKDFAKRASAVTLFYLGKGIYNHAEDYPDEIGKGIAEWIRIQST</sequence>
<comment type="similarity">
    <text evidence="1">Belongs to the peptidase S33 family.</text>
</comment>
<evidence type="ECO:0000313" key="5">
    <source>
        <dbReference type="Proteomes" id="UP001222087"/>
    </source>
</evidence>
<keyword evidence="2 4" id="KW-0378">Hydrolase</keyword>